<gene>
    <name evidence="1" type="ORF">R3W88_031119</name>
</gene>
<sequence>MYTFMRSMTPLGLDQFMMPMLYLSFSSILCASSIPLTDVELVQDCKEFYYNQLRNKRKQEECYCYSSVLIHMTLFPFWDVPKIFDHSTYGTTFKTEIHSSY</sequence>
<keyword evidence="2" id="KW-1185">Reference proteome</keyword>
<evidence type="ECO:0000313" key="1">
    <source>
        <dbReference type="EMBL" id="KAK4726202.1"/>
    </source>
</evidence>
<accession>A0AAV9LKG6</accession>
<name>A0AAV9LKG6_9SOLN</name>
<proteinExistence type="predicted"/>
<dbReference type="Proteomes" id="UP001311915">
    <property type="component" value="Unassembled WGS sequence"/>
</dbReference>
<dbReference type="EMBL" id="JAWPEI010000005">
    <property type="protein sequence ID" value="KAK4726202.1"/>
    <property type="molecule type" value="Genomic_DNA"/>
</dbReference>
<comment type="caution">
    <text evidence="1">The sequence shown here is derived from an EMBL/GenBank/DDBJ whole genome shotgun (WGS) entry which is preliminary data.</text>
</comment>
<reference evidence="1 2" key="1">
    <citation type="submission" date="2023-10" db="EMBL/GenBank/DDBJ databases">
        <title>Genome-Wide Identification Analysis in wild type Solanum Pinnatisectum Reveals Some Genes Defensing Phytophthora Infestans.</title>
        <authorList>
            <person name="Sun C."/>
        </authorList>
    </citation>
    <scope>NUCLEOTIDE SEQUENCE [LARGE SCALE GENOMIC DNA]</scope>
    <source>
        <strain evidence="1">LQN</strain>
        <tissue evidence="1">Leaf</tissue>
    </source>
</reference>
<protein>
    <submittedName>
        <fullName evidence="1">Uncharacterized protein</fullName>
    </submittedName>
</protein>
<organism evidence="1 2">
    <name type="scientific">Solanum pinnatisectum</name>
    <name type="common">tansyleaf nightshade</name>
    <dbReference type="NCBI Taxonomy" id="50273"/>
    <lineage>
        <taxon>Eukaryota</taxon>
        <taxon>Viridiplantae</taxon>
        <taxon>Streptophyta</taxon>
        <taxon>Embryophyta</taxon>
        <taxon>Tracheophyta</taxon>
        <taxon>Spermatophyta</taxon>
        <taxon>Magnoliopsida</taxon>
        <taxon>eudicotyledons</taxon>
        <taxon>Gunneridae</taxon>
        <taxon>Pentapetalae</taxon>
        <taxon>asterids</taxon>
        <taxon>lamiids</taxon>
        <taxon>Solanales</taxon>
        <taxon>Solanaceae</taxon>
        <taxon>Solanoideae</taxon>
        <taxon>Solaneae</taxon>
        <taxon>Solanum</taxon>
    </lineage>
</organism>
<evidence type="ECO:0000313" key="2">
    <source>
        <dbReference type="Proteomes" id="UP001311915"/>
    </source>
</evidence>
<dbReference type="AlphaFoldDB" id="A0AAV9LKG6"/>